<dbReference type="SUPFAM" id="SSF81324">
    <property type="entry name" value="Voltage-gated potassium channels"/>
    <property type="match status" value="1"/>
</dbReference>
<feature type="transmembrane region" description="Helical" evidence="2">
    <location>
        <begin position="12"/>
        <end position="35"/>
    </location>
</feature>
<keyword evidence="2" id="KW-0812">Transmembrane</keyword>
<dbReference type="Pfam" id="PF02254">
    <property type="entry name" value="TrkA_N"/>
    <property type="match status" value="1"/>
</dbReference>
<keyword evidence="2" id="KW-1133">Transmembrane helix</keyword>
<keyword evidence="5" id="KW-1185">Reference proteome</keyword>
<keyword evidence="4" id="KW-0813">Transport</keyword>
<evidence type="ECO:0000259" key="3">
    <source>
        <dbReference type="PROSITE" id="PS51201"/>
    </source>
</evidence>
<dbReference type="PANTHER" id="PTHR43833:SF9">
    <property type="entry name" value="POTASSIUM CHANNEL PROTEIN YUGO-RELATED"/>
    <property type="match status" value="1"/>
</dbReference>
<accession>A0A3S2X949</accession>
<dbReference type="SUPFAM" id="SSF51735">
    <property type="entry name" value="NAD(P)-binding Rossmann-fold domains"/>
    <property type="match status" value="1"/>
</dbReference>
<dbReference type="GO" id="GO:0005886">
    <property type="term" value="C:plasma membrane"/>
    <property type="evidence" value="ECO:0007669"/>
    <property type="project" value="UniProtKB-SubCell"/>
</dbReference>
<sequence>MPNTVLTAFLRLPISIRILTIAVSIILFFGMVITIVEPDNFPSFFEGVWWAIITASTVGYGDYTPTTIIGRVTGMLLILTGAGFLSTYLVTLATAAVARQNAFMEGKSAYKGQDHIVIIGWNERSKALIQSISKDGKKAVITLVDESLSQNPSPESLHFIQGNPNIDATLLRANIWKASKVIITADQSKDEMYADMNSILTLLAIKGLNPAVPCIIEILTVEQVTNAHRAGADEIIQTNRLSSFVMHSSLNSQDTMIAFLDLLGNFKDKRLQIVPLGEWKNEERLDFAALSSYLLLDDKLLLGVKRGSQSYIKPGASFMVEEKDELILIAGF</sequence>
<dbReference type="GO" id="GO:0034220">
    <property type="term" value="P:monoatomic ion transmembrane transport"/>
    <property type="evidence" value="ECO:0007669"/>
    <property type="project" value="UniProtKB-KW"/>
</dbReference>
<feature type="domain" description="RCK N-terminal" evidence="3">
    <location>
        <begin position="113"/>
        <end position="236"/>
    </location>
</feature>
<feature type="transmembrane region" description="Helical" evidence="2">
    <location>
        <begin position="75"/>
        <end position="98"/>
    </location>
</feature>
<dbReference type="AlphaFoldDB" id="A0A3S2X949"/>
<gene>
    <name evidence="4" type="ORF">EM808_09515</name>
</gene>
<comment type="caution">
    <text evidence="4">The sequence shown here is derived from an EMBL/GenBank/DDBJ whole genome shotgun (WGS) entry which is preliminary data.</text>
</comment>
<dbReference type="InterPro" id="IPR013099">
    <property type="entry name" value="K_chnl_dom"/>
</dbReference>
<dbReference type="InterPro" id="IPR003148">
    <property type="entry name" value="RCK_N"/>
</dbReference>
<dbReference type="RefSeq" id="WP_127737979.1">
    <property type="nucleotide sequence ID" value="NZ_CAJCKN010000006.1"/>
</dbReference>
<protein>
    <submittedName>
        <fullName evidence="4">Potassium channel protein</fullName>
    </submittedName>
</protein>
<dbReference type="EMBL" id="RZTZ01000003">
    <property type="protein sequence ID" value="RVT63502.1"/>
    <property type="molecule type" value="Genomic_DNA"/>
</dbReference>
<keyword evidence="2" id="KW-0472">Membrane</keyword>
<dbReference type="GeneID" id="87619291"/>
<feature type="transmembrane region" description="Helical" evidence="2">
    <location>
        <begin position="47"/>
        <end position="63"/>
    </location>
</feature>
<evidence type="ECO:0000256" key="1">
    <source>
        <dbReference type="ARBA" id="ARBA00004651"/>
    </source>
</evidence>
<keyword evidence="4" id="KW-0406">Ion transport</keyword>
<evidence type="ECO:0000313" key="5">
    <source>
        <dbReference type="Proteomes" id="UP000288024"/>
    </source>
</evidence>
<dbReference type="PRINTS" id="PR00169">
    <property type="entry name" value="KCHANNEL"/>
</dbReference>
<dbReference type="Proteomes" id="UP000288024">
    <property type="component" value="Unassembled WGS sequence"/>
</dbReference>
<reference evidence="4 5" key="1">
    <citation type="submission" date="2019-01" db="EMBL/GenBank/DDBJ databases">
        <title>Bacillus sp. M5HDSG1-1, whole genome shotgun sequence.</title>
        <authorList>
            <person name="Tuo L."/>
        </authorList>
    </citation>
    <scope>NUCLEOTIDE SEQUENCE [LARGE SCALE GENOMIC DNA]</scope>
    <source>
        <strain evidence="4 5">M5HDSG1-1</strain>
    </source>
</reference>
<dbReference type="Gene3D" id="1.10.287.70">
    <property type="match status" value="1"/>
</dbReference>
<name>A0A3S2X949_9BACI</name>
<dbReference type="Pfam" id="PF07885">
    <property type="entry name" value="Ion_trans_2"/>
    <property type="match status" value="1"/>
</dbReference>
<comment type="subcellular location">
    <subcellularLocation>
        <location evidence="1">Cell membrane</location>
        <topology evidence="1">Multi-pass membrane protein</topology>
    </subcellularLocation>
</comment>
<evidence type="ECO:0000256" key="2">
    <source>
        <dbReference type="SAM" id="Phobius"/>
    </source>
</evidence>
<evidence type="ECO:0000313" key="4">
    <source>
        <dbReference type="EMBL" id="RVT63502.1"/>
    </source>
</evidence>
<dbReference type="PROSITE" id="PS51201">
    <property type="entry name" value="RCK_N"/>
    <property type="match status" value="1"/>
</dbReference>
<dbReference type="InterPro" id="IPR050721">
    <property type="entry name" value="Trk_Ktr_HKT_K-transport"/>
</dbReference>
<proteinExistence type="predicted"/>
<dbReference type="InterPro" id="IPR036291">
    <property type="entry name" value="NAD(P)-bd_dom_sf"/>
</dbReference>
<organism evidence="4 5">
    <name type="scientific">Niallia taxi</name>
    <dbReference type="NCBI Taxonomy" id="2499688"/>
    <lineage>
        <taxon>Bacteria</taxon>
        <taxon>Bacillati</taxon>
        <taxon>Bacillota</taxon>
        <taxon>Bacilli</taxon>
        <taxon>Bacillales</taxon>
        <taxon>Bacillaceae</taxon>
        <taxon>Niallia</taxon>
    </lineage>
</organism>
<dbReference type="PANTHER" id="PTHR43833">
    <property type="entry name" value="POTASSIUM CHANNEL PROTEIN 2-RELATED-RELATED"/>
    <property type="match status" value="1"/>
</dbReference>
<keyword evidence="4" id="KW-0407">Ion channel</keyword>
<dbReference type="GO" id="GO:0006813">
    <property type="term" value="P:potassium ion transport"/>
    <property type="evidence" value="ECO:0007669"/>
    <property type="project" value="InterPro"/>
</dbReference>
<dbReference type="Gene3D" id="3.40.50.720">
    <property type="entry name" value="NAD(P)-binding Rossmann-like Domain"/>
    <property type="match status" value="1"/>
</dbReference>